<keyword evidence="2" id="KW-1133">Transmembrane helix</keyword>
<name>A0A6M8EMB5_9BACT</name>
<dbReference type="RefSeq" id="WP_172126768.1">
    <property type="nucleotide sequence ID" value="NZ_CP042652.1"/>
</dbReference>
<dbReference type="EMBL" id="CP042652">
    <property type="protein sequence ID" value="QKE29209.1"/>
    <property type="molecule type" value="Genomic_DNA"/>
</dbReference>
<feature type="transmembrane region" description="Helical" evidence="2">
    <location>
        <begin position="27"/>
        <end position="45"/>
    </location>
</feature>
<evidence type="ECO:0000256" key="2">
    <source>
        <dbReference type="SAM" id="Phobius"/>
    </source>
</evidence>
<keyword evidence="2" id="KW-0472">Membrane</keyword>
<dbReference type="KEGG" id="paco:AACT_2079"/>
<protein>
    <submittedName>
        <fullName evidence="3">Uncharacterized protein</fullName>
    </submittedName>
</protein>
<gene>
    <name evidence="3" type="ORF">AACT_2079</name>
</gene>
<keyword evidence="2" id="KW-0812">Transmembrane</keyword>
<evidence type="ECO:0000256" key="1">
    <source>
        <dbReference type="SAM" id="MobiDB-lite"/>
    </source>
</evidence>
<accession>A0A6M8EMB5</accession>
<evidence type="ECO:0000313" key="4">
    <source>
        <dbReference type="Proteomes" id="UP000503483"/>
    </source>
</evidence>
<proteinExistence type="predicted"/>
<evidence type="ECO:0000313" key="3">
    <source>
        <dbReference type="EMBL" id="QKE29209.1"/>
    </source>
</evidence>
<dbReference type="Proteomes" id="UP000503483">
    <property type="component" value="Chromosome"/>
</dbReference>
<organism evidence="3 4">
    <name type="scientific">Arcobacter acticola</name>
    <dbReference type="NCBI Taxonomy" id="1849015"/>
    <lineage>
        <taxon>Bacteria</taxon>
        <taxon>Pseudomonadati</taxon>
        <taxon>Campylobacterota</taxon>
        <taxon>Epsilonproteobacteria</taxon>
        <taxon>Campylobacterales</taxon>
        <taxon>Arcobacteraceae</taxon>
        <taxon>Arcobacter</taxon>
    </lineage>
</organism>
<feature type="region of interest" description="Disordered" evidence="1">
    <location>
        <begin position="1"/>
        <end position="20"/>
    </location>
</feature>
<reference evidence="3 4" key="1">
    <citation type="submission" date="2019-08" db="EMBL/GenBank/DDBJ databases">
        <title>Complete genome sequence of Arcobacter acticola.</title>
        <authorList>
            <person name="Miller W."/>
        </authorList>
    </citation>
    <scope>NUCLEOTIDE SEQUENCE [LARGE SCALE GENOMIC DNA]</scope>
    <source>
        <strain evidence="3 4">KCTC 52212</strain>
    </source>
</reference>
<keyword evidence="4" id="KW-1185">Reference proteome</keyword>
<sequence length="68" mass="7610">MSNFNNEPSLDKIDDYNGNESKQKRNTVRLIVIFCLVVGAVIAYFKTTSLPDDYIGTPEQPGINTSKK</sequence>
<dbReference type="AlphaFoldDB" id="A0A6M8EMB5"/>